<dbReference type="AlphaFoldDB" id="A0A642UWH5"/>
<dbReference type="OrthoDB" id="734129at2759"/>
<dbReference type="Pfam" id="PF00534">
    <property type="entry name" value="Glycos_transf_1"/>
    <property type="match status" value="1"/>
</dbReference>
<dbReference type="EC" id="2.4.1.198" evidence="5"/>
<organism evidence="15 16">
    <name type="scientific">Diutina rugosa</name>
    <name type="common">Yeast</name>
    <name type="synonym">Candida rugosa</name>
    <dbReference type="NCBI Taxonomy" id="5481"/>
    <lineage>
        <taxon>Eukaryota</taxon>
        <taxon>Fungi</taxon>
        <taxon>Dikarya</taxon>
        <taxon>Ascomycota</taxon>
        <taxon>Saccharomycotina</taxon>
        <taxon>Pichiomycetes</taxon>
        <taxon>Debaryomycetaceae</taxon>
        <taxon>Diutina</taxon>
    </lineage>
</organism>
<evidence type="ECO:0000256" key="6">
    <source>
        <dbReference type="ARBA" id="ARBA00022502"/>
    </source>
</evidence>
<evidence type="ECO:0000256" key="11">
    <source>
        <dbReference type="ARBA" id="ARBA00068617"/>
    </source>
</evidence>
<keyword evidence="9" id="KW-0256">Endoplasmic reticulum</keyword>
<evidence type="ECO:0000256" key="2">
    <source>
        <dbReference type="ARBA" id="ARBA00004586"/>
    </source>
</evidence>
<feature type="domain" description="PIGA GPI anchor biosynthesis" evidence="14">
    <location>
        <begin position="42"/>
        <end position="131"/>
    </location>
</feature>
<dbReference type="VEuPathDB" id="FungiDB:DIURU_000928"/>
<sequence length="495" mass="55471">MGYNIAMVTDFFYPQPGGVEFHVYDLSQKLIDMGHSVVVVTHDYGNRQGVRYLTNGLKVYYIPFMVIDRSACFPTVFSAFPILRNIFIREEIEIIHAHGTFSALGHEAILHGRTMGMKTVFTDHSLFGFANIGSILGNKLVKFTLNDVGAVICVSHTCKENTVLRARLDPNKVSVIPNAVISEDFRPSPQIKSMERIVIVVISRLYPNKGADLLTAIIPRICAAKPEVDFLIAGDGPKFLDLEQMRERHELQERVTLLGAVRHDQVRDVMIRGHIYLHPSLTEAFGTVIVEAASCNLFVVTTNVGGIPEVLPSHMTRFARPEEDDLVEAALESIDRISNGDIDTSKFHDEVATMYAWDNIAYRTEKVYDSLDLSKLNQSQWIRISKFYNFGVLAGKLFVLCVVVDIFILMWLEWWYPASHIDIATKWPRKQPPHKSKIASPTPVSVNAKKSMANGSVHEIHTDVDSDQRPPQLVVEEVNGSLHPTLSGKATPPHS</sequence>
<comment type="function">
    <text evidence="1">Catalytic subunit in the complex catalyzing the transfer of N-acetylglucosamine from UDP-N-acetylglucosamine to phosphatidylinositol, the first step of GPI biosynthesis.</text>
</comment>
<evidence type="ECO:0000259" key="13">
    <source>
        <dbReference type="Pfam" id="PF00534"/>
    </source>
</evidence>
<evidence type="ECO:0000256" key="10">
    <source>
        <dbReference type="ARBA" id="ARBA00032160"/>
    </source>
</evidence>
<dbReference type="PANTHER" id="PTHR45871:SF1">
    <property type="entry name" value="PHOSPHATIDYLINOSITOL N-ACETYLGLUCOSAMINYLTRANSFERASE SUBUNIT A"/>
    <property type="match status" value="1"/>
</dbReference>
<dbReference type="Proteomes" id="UP000449547">
    <property type="component" value="Unassembled WGS sequence"/>
</dbReference>
<dbReference type="CDD" id="cd03796">
    <property type="entry name" value="GT4_PIG-A-like"/>
    <property type="match status" value="1"/>
</dbReference>
<evidence type="ECO:0000256" key="12">
    <source>
        <dbReference type="SAM" id="Phobius"/>
    </source>
</evidence>
<comment type="subcellular location">
    <subcellularLocation>
        <location evidence="2">Endoplasmic reticulum membrane</location>
    </subcellularLocation>
</comment>
<feature type="transmembrane region" description="Helical" evidence="12">
    <location>
        <begin position="387"/>
        <end position="412"/>
    </location>
</feature>
<evidence type="ECO:0000256" key="3">
    <source>
        <dbReference type="ARBA" id="ARBA00004687"/>
    </source>
</evidence>
<evidence type="ECO:0000256" key="8">
    <source>
        <dbReference type="ARBA" id="ARBA00022679"/>
    </source>
</evidence>
<evidence type="ECO:0000256" key="9">
    <source>
        <dbReference type="ARBA" id="ARBA00022824"/>
    </source>
</evidence>
<keyword evidence="16" id="KW-1185">Reference proteome</keyword>
<dbReference type="Pfam" id="PF08288">
    <property type="entry name" value="PIGA"/>
    <property type="match status" value="1"/>
</dbReference>
<dbReference type="PANTHER" id="PTHR45871">
    <property type="entry name" value="N-ACETYLGLUCOSAMINYL-PHOSPHATIDYLINOSITOL BIOSYNTHETIC PROTEIN"/>
    <property type="match status" value="1"/>
</dbReference>
<dbReference type="GO" id="GO:0006506">
    <property type="term" value="P:GPI anchor biosynthetic process"/>
    <property type="evidence" value="ECO:0007669"/>
    <property type="project" value="UniProtKB-UniPathway"/>
</dbReference>
<dbReference type="SUPFAM" id="SSF53756">
    <property type="entry name" value="UDP-Glycosyltransferase/glycogen phosphorylase"/>
    <property type="match status" value="1"/>
</dbReference>
<evidence type="ECO:0000313" key="15">
    <source>
        <dbReference type="EMBL" id="KAA8906767.1"/>
    </source>
</evidence>
<comment type="similarity">
    <text evidence="4">Belongs to the glycosyltransferase group 1 family.</text>
</comment>
<dbReference type="Gene3D" id="3.40.50.2000">
    <property type="entry name" value="Glycogen Phosphorylase B"/>
    <property type="match status" value="2"/>
</dbReference>
<dbReference type="OMA" id="SHFWMSG"/>
<dbReference type="FunFam" id="3.40.50.2000:FF:000026">
    <property type="entry name" value="Phosphatidylinositol N-acetylglucosaminyltransferase subunit A"/>
    <property type="match status" value="1"/>
</dbReference>
<dbReference type="FunFam" id="3.40.50.2000:FF:000053">
    <property type="entry name" value="Phosphatidylinositol N-acetylglucosaminyltransferase GPI3 subunit"/>
    <property type="match status" value="1"/>
</dbReference>
<dbReference type="InterPro" id="IPR001296">
    <property type="entry name" value="Glyco_trans_1"/>
</dbReference>
<comment type="pathway">
    <text evidence="3">Glycolipid biosynthesis; glycosylphosphatidylinositol-anchor biosynthesis.</text>
</comment>
<keyword evidence="12" id="KW-0472">Membrane</keyword>
<dbReference type="InterPro" id="IPR013234">
    <property type="entry name" value="PIGA_GPI_anchor_biosynthesis"/>
</dbReference>
<evidence type="ECO:0000256" key="7">
    <source>
        <dbReference type="ARBA" id="ARBA00022676"/>
    </source>
</evidence>
<protein>
    <recommendedName>
        <fullName evidence="11">Phosphatidylinositol N-acetylglucosaminyltransferase GPI3 subunit</fullName>
        <ecNumber evidence="5">2.4.1.198</ecNumber>
    </recommendedName>
    <alternativeName>
        <fullName evidence="10">GlcNAc-PI synthesis protein</fullName>
    </alternativeName>
</protein>
<evidence type="ECO:0000256" key="5">
    <source>
        <dbReference type="ARBA" id="ARBA00012420"/>
    </source>
</evidence>
<dbReference type="GO" id="GO:0000506">
    <property type="term" value="C:glycosylphosphatidylinositol-N-acetylglucosaminyltransferase (GPI-GnT) complex"/>
    <property type="evidence" value="ECO:0007669"/>
    <property type="project" value="InterPro"/>
</dbReference>
<gene>
    <name evidence="15" type="ORF">DIURU_000928</name>
</gene>
<keyword evidence="7" id="KW-0328">Glycosyltransferase</keyword>
<dbReference type="GO" id="GO:0017176">
    <property type="term" value="F:phosphatidylinositol N-acetylglucosaminyltransferase activity"/>
    <property type="evidence" value="ECO:0007669"/>
    <property type="project" value="UniProtKB-EC"/>
</dbReference>
<keyword evidence="8" id="KW-0808">Transferase</keyword>
<keyword evidence="12" id="KW-0812">Transmembrane</keyword>
<evidence type="ECO:0000256" key="4">
    <source>
        <dbReference type="ARBA" id="ARBA00006122"/>
    </source>
</evidence>
<reference evidence="15 16" key="1">
    <citation type="submission" date="2019-07" db="EMBL/GenBank/DDBJ databases">
        <title>Genome assembly of two rare yeast pathogens: Diutina rugosa and Trichomonascus ciferrii.</title>
        <authorList>
            <person name="Mixao V."/>
            <person name="Saus E."/>
            <person name="Hansen A."/>
            <person name="Lass-Flor C."/>
            <person name="Gabaldon T."/>
        </authorList>
    </citation>
    <scope>NUCLEOTIDE SEQUENCE [LARGE SCALE GENOMIC DNA]</scope>
    <source>
        <strain evidence="15 16">CBS 613</strain>
    </source>
</reference>
<feature type="domain" description="Glycosyl transferase family 1" evidence="13">
    <location>
        <begin position="192"/>
        <end position="339"/>
    </location>
</feature>
<dbReference type="EMBL" id="SWFT01000031">
    <property type="protein sequence ID" value="KAA8906767.1"/>
    <property type="molecule type" value="Genomic_DNA"/>
</dbReference>
<keyword evidence="6" id="KW-0337">GPI-anchor biosynthesis</keyword>
<dbReference type="GeneID" id="54779581"/>
<comment type="caution">
    <text evidence="15">The sequence shown here is derived from an EMBL/GenBank/DDBJ whole genome shotgun (WGS) entry which is preliminary data.</text>
</comment>
<evidence type="ECO:0000259" key="14">
    <source>
        <dbReference type="Pfam" id="PF08288"/>
    </source>
</evidence>
<dbReference type="RefSeq" id="XP_034014281.1">
    <property type="nucleotide sequence ID" value="XM_034159230.1"/>
</dbReference>
<dbReference type="UniPathway" id="UPA00196"/>
<dbReference type="InterPro" id="IPR039507">
    <property type="entry name" value="PIG-A/GPI3"/>
</dbReference>
<evidence type="ECO:0000313" key="16">
    <source>
        <dbReference type="Proteomes" id="UP000449547"/>
    </source>
</evidence>
<keyword evidence="12" id="KW-1133">Transmembrane helix</keyword>
<proteinExistence type="inferred from homology"/>
<evidence type="ECO:0000256" key="1">
    <source>
        <dbReference type="ARBA" id="ARBA00003265"/>
    </source>
</evidence>
<accession>A0A642UWH5</accession>
<name>A0A642UWH5_DIURU</name>